<comment type="catalytic activity">
    <reaction evidence="16 17 18">
        <text>UDP-N-acetyl-alpha-D-muramoyl-L-alanine + D-glutamate + ATP = UDP-N-acetyl-alpha-D-muramoyl-L-alanyl-D-glutamate + ADP + phosphate + H(+)</text>
        <dbReference type="Rhea" id="RHEA:16429"/>
        <dbReference type="ChEBI" id="CHEBI:15378"/>
        <dbReference type="ChEBI" id="CHEBI:29986"/>
        <dbReference type="ChEBI" id="CHEBI:30616"/>
        <dbReference type="ChEBI" id="CHEBI:43474"/>
        <dbReference type="ChEBI" id="CHEBI:83898"/>
        <dbReference type="ChEBI" id="CHEBI:83900"/>
        <dbReference type="ChEBI" id="CHEBI:456216"/>
        <dbReference type="EC" id="6.3.2.9"/>
    </reaction>
</comment>
<dbReference type="SUPFAM" id="SSF53623">
    <property type="entry name" value="MurD-like peptide ligases, catalytic domain"/>
    <property type="match status" value="1"/>
</dbReference>
<dbReference type="InterPro" id="IPR005762">
    <property type="entry name" value="MurD"/>
</dbReference>
<comment type="similarity">
    <text evidence="4 17">Belongs to the MurCDEF family.</text>
</comment>
<dbReference type="Proteomes" id="UP000621540">
    <property type="component" value="Unassembled WGS sequence"/>
</dbReference>
<feature type="domain" description="Mur ligase central" evidence="20">
    <location>
        <begin position="114"/>
        <end position="292"/>
    </location>
</feature>
<keyword evidence="13 17" id="KW-0961">Cell wall biogenesis/degradation</keyword>
<evidence type="ECO:0000256" key="2">
    <source>
        <dbReference type="ARBA" id="ARBA00004496"/>
    </source>
</evidence>
<comment type="pathway">
    <text evidence="3 17 18">Cell wall biogenesis; peptidoglycan biosynthesis.</text>
</comment>
<dbReference type="NCBIfam" id="TIGR01087">
    <property type="entry name" value="murD"/>
    <property type="match status" value="1"/>
</dbReference>
<dbReference type="SUPFAM" id="SSF53244">
    <property type="entry name" value="MurD-like peptide ligases, peptide-binding domain"/>
    <property type="match status" value="1"/>
</dbReference>
<dbReference type="PANTHER" id="PTHR43692:SF1">
    <property type="entry name" value="UDP-N-ACETYLMURAMOYLALANINE--D-GLUTAMATE LIGASE"/>
    <property type="match status" value="1"/>
</dbReference>
<dbReference type="Pfam" id="PF21799">
    <property type="entry name" value="MurD-like_N"/>
    <property type="match status" value="1"/>
</dbReference>
<comment type="function">
    <text evidence="1 17 18">Cell wall formation. Catalyzes the addition of glutamate to the nucleotide precursor UDP-N-acetylmuramoyl-L-alanine (UMA).</text>
</comment>
<dbReference type="EMBL" id="JACOQH010000004">
    <property type="protein sequence ID" value="MBC5753773.1"/>
    <property type="molecule type" value="Genomic_DNA"/>
</dbReference>
<dbReference type="Pfam" id="PF08245">
    <property type="entry name" value="Mur_ligase_M"/>
    <property type="match status" value="1"/>
</dbReference>
<evidence type="ECO:0000256" key="3">
    <source>
        <dbReference type="ARBA" id="ARBA00004752"/>
    </source>
</evidence>
<dbReference type="InterPro" id="IPR036565">
    <property type="entry name" value="Mur-like_cat_sf"/>
</dbReference>
<comment type="caution">
    <text evidence="21">The sequence shown here is derived from an EMBL/GenBank/DDBJ whole genome shotgun (WGS) entry which is preliminary data.</text>
</comment>
<comment type="subcellular location">
    <subcellularLocation>
        <location evidence="2 17 18">Cytoplasm</location>
    </subcellularLocation>
</comment>
<keyword evidence="17 18" id="KW-0131">Cell cycle</keyword>
<keyword evidence="22" id="KW-1185">Reference proteome</keyword>
<evidence type="ECO:0000256" key="8">
    <source>
        <dbReference type="ARBA" id="ARBA00022598"/>
    </source>
</evidence>
<dbReference type="GO" id="GO:0008764">
    <property type="term" value="F:UDP-N-acetylmuramoylalanine-D-glutamate ligase activity"/>
    <property type="evidence" value="ECO:0007669"/>
    <property type="project" value="UniProtKB-EC"/>
</dbReference>
<dbReference type="EC" id="6.3.2.9" evidence="5 17"/>
<evidence type="ECO:0000259" key="19">
    <source>
        <dbReference type="Pfam" id="PF02875"/>
    </source>
</evidence>
<evidence type="ECO:0000256" key="1">
    <source>
        <dbReference type="ARBA" id="ARBA00002734"/>
    </source>
</evidence>
<keyword evidence="7 17" id="KW-0963">Cytoplasm</keyword>
<keyword evidence="11 17" id="KW-0133">Cell shape</keyword>
<keyword evidence="8 17" id="KW-0436">Ligase</keyword>
<dbReference type="Gene3D" id="3.90.190.20">
    <property type="entry name" value="Mur ligase, C-terminal domain"/>
    <property type="match status" value="1"/>
</dbReference>
<dbReference type="RefSeq" id="WP_186982041.1">
    <property type="nucleotide sequence ID" value="NZ_JACOQH010000004.1"/>
</dbReference>
<evidence type="ECO:0000256" key="6">
    <source>
        <dbReference type="ARBA" id="ARBA00015655"/>
    </source>
</evidence>
<name>A0ABR7IA15_9FIRM</name>
<dbReference type="Pfam" id="PF02875">
    <property type="entry name" value="Mur_ligase_C"/>
    <property type="match status" value="1"/>
</dbReference>
<dbReference type="InterPro" id="IPR004101">
    <property type="entry name" value="Mur_ligase_C"/>
</dbReference>
<evidence type="ECO:0000313" key="22">
    <source>
        <dbReference type="Proteomes" id="UP000621540"/>
    </source>
</evidence>
<feature type="domain" description="Mur ligase C-terminal" evidence="19">
    <location>
        <begin position="314"/>
        <end position="428"/>
    </location>
</feature>
<evidence type="ECO:0000256" key="5">
    <source>
        <dbReference type="ARBA" id="ARBA00012212"/>
    </source>
</evidence>
<proteinExistence type="inferred from homology"/>
<dbReference type="HAMAP" id="MF_00639">
    <property type="entry name" value="MurD"/>
    <property type="match status" value="1"/>
</dbReference>
<evidence type="ECO:0000256" key="15">
    <source>
        <dbReference type="ARBA" id="ARBA00032324"/>
    </source>
</evidence>
<dbReference type="SUPFAM" id="SSF51984">
    <property type="entry name" value="MurCD N-terminal domain"/>
    <property type="match status" value="1"/>
</dbReference>
<evidence type="ECO:0000256" key="11">
    <source>
        <dbReference type="ARBA" id="ARBA00022960"/>
    </source>
</evidence>
<dbReference type="InterPro" id="IPR036615">
    <property type="entry name" value="Mur_ligase_C_dom_sf"/>
</dbReference>
<evidence type="ECO:0000256" key="7">
    <source>
        <dbReference type="ARBA" id="ARBA00022490"/>
    </source>
</evidence>
<dbReference type="Gene3D" id="3.40.50.720">
    <property type="entry name" value="NAD(P)-binding Rossmann-like Domain"/>
    <property type="match status" value="1"/>
</dbReference>
<evidence type="ECO:0000256" key="16">
    <source>
        <dbReference type="ARBA" id="ARBA00047632"/>
    </source>
</evidence>
<evidence type="ECO:0000256" key="13">
    <source>
        <dbReference type="ARBA" id="ARBA00023316"/>
    </source>
</evidence>
<keyword evidence="12 17" id="KW-0573">Peptidoglycan synthesis</keyword>
<evidence type="ECO:0000256" key="10">
    <source>
        <dbReference type="ARBA" id="ARBA00022840"/>
    </source>
</evidence>
<reference evidence="21 22" key="1">
    <citation type="submission" date="2020-08" db="EMBL/GenBank/DDBJ databases">
        <title>Genome public.</title>
        <authorList>
            <person name="Liu C."/>
            <person name="Sun Q."/>
        </authorList>
    </citation>
    <scope>NUCLEOTIDE SEQUENCE [LARGE SCALE GENOMIC DNA]</scope>
    <source>
        <strain evidence="21 22">BX0805</strain>
    </source>
</reference>
<evidence type="ECO:0000256" key="17">
    <source>
        <dbReference type="HAMAP-Rule" id="MF_00639"/>
    </source>
</evidence>
<evidence type="ECO:0000256" key="12">
    <source>
        <dbReference type="ARBA" id="ARBA00022984"/>
    </source>
</evidence>
<evidence type="ECO:0000259" key="20">
    <source>
        <dbReference type="Pfam" id="PF08245"/>
    </source>
</evidence>
<evidence type="ECO:0000256" key="9">
    <source>
        <dbReference type="ARBA" id="ARBA00022741"/>
    </source>
</evidence>
<feature type="binding site" evidence="17">
    <location>
        <begin position="116"/>
        <end position="122"/>
    </location>
    <ligand>
        <name>ATP</name>
        <dbReference type="ChEBI" id="CHEBI:30616"/>
    </ligand>
</feature>
<gene>
    <name evidence="17" type="primary">murD</name>
    <name evidence="21" type="ORF">H8Z76_06985</name>
</gene>
<evidence type="ECO:0000256" key="4">
    <source>
        <dbReference type="ARBA" id="ARBA00010416"/>
    </source>
</evidence>
<keyword evidence="17 18" id="KW-0132">Cell division</keyword>
<dbReference type="PANTHER" id="PTHR43692">
    <property type="entry name" value="UDP-N-ACETYLMURAMOYLALANINE--D-GLUTAMATE LIGASE"/>
    <property type="match status" value="1"/>
</dbReference>
<keyword evidence="10 17" id="KW-0067">ATP-binding</keyword>
<sequence>MEFTGKKVLIVGTGKSGVAAAELLQKKQADLIIFDGNKELKEEQVKEKSGAFSDAEIVLGELPESVMEKLDLVVLSPGVPTDLPMVNAIRDKKIPIIGEIELAYQCAKGKILAITGTNGKTTTTALLGEIMKNYFSDVKVVGNIGIPYTSVAADTTEETVTVAEISSFQLETAVEFRPEVSAILNITPDHLNRHHTMENYIAAKESITKNQTADDICVLNYEDEVLREFGAGLQTKVIYFSSARKLENGYYLDGTDICRAVDGKAEHICNVEELNLLGKHNYENVMAATAMAAGFGVPLEKIKEVLVRFQAVEHRIEYVTEKRGVKFYNDSKGTNPDAAIQGIRAMNRPTLLIGGGYDKQSEYDEWIQAFDGKVKKLVLIGATKEKIAAAAKKCGFFDIVFTDSLEEAIQICYDNAKDGDAVLLSPACASWDMFKSYEQRGDIFKEIVRNLKE</sequence>
<protein>
    <recommendedName>
        <fullName evidence="6 17">UDP-N-acetylmuramoylalanine--D-glutamate ligase</fullName>
        <ecNumber evidence="5 17">6.3.2.9</ecNumber>
    </recommendedName>
    <alternativeName>
        <fullName evidence="15 17">D-glutamic acid-adding enzyme</fullName>
    </alternativeName>
    <alternativeName>
        <fullName evidence="14 17">UDP-N-acetylmuramoyl-L-alanyl-D-glutamate synthetase</fullName>
    </alternativeName>
</protein>
<evidence type="ECO:0000313" key="21">
    <source>
        <dbReference type="EMBL" id="MBC5753773.1"/>
    </source>
</evidence>
<accession>A0ABR7IA15</accession>
<evidence type="ECO:0000256" key="18">
    <source>
        <dbReference type="RuleBase" id="RU003664"/>
    </source>
</evidence>
<dbReference type="InterPro" id="IPR013221">
    <property type="entry name" value="Mur_ligase_cen"/>
</dbReference>
<evidence type="ECO:0000256" key="14">
    <source>
        <dbReference type="ARBA" id="ARBA00030398"/>
    </source>
</evidence>
<dbReference type="Gene3D" id="3.40.1190.10">
    <property type="entry name" value="Mur-like, catalytic domain"/>
    <property type="match status" value="1"/>
</dbReference>
<organism evidence="21 22">
    <name type="scientific">Roseburia yibonii</name>
    <dbReference type="NCBI Taxonomy" id="2763063"/>
    <lineage>
        <taxon>Bacteria</taxon>
        <taxon>Bacillati</taxon>
        <taxon>Bacillota</taxon>
        <taxon>Clostridia</taxon>
        <taxon>Lachnospirales</taxon>
        <taxon>Lachnospiraceae</taxon>
        <taxon>Roseburia</taxon>
    </lineage>
</organism>
<keyword evidence="9 17" id="KW-0547">Nucleotide-binding</keyword>